<dbReference type="AlphaFoldDB" id="A0A8S9GQM6"/>
<evidence type="ECO:0000313" key="2">
    <source>
        <dbReference type="EMBL" id="KAF2548575.1"/>
    </source>
</evidence>
<accession>A0A8S9GQM6</accession>
<dbReference type="EMBL" id="QGKY02001925">
    <property type="protein sequence ID" value="KAF2548575.1"/>
    <property type="molecule type" value="Genomic_DNA"/>
</dbReference>
<organism evidence="2">
    <name type="scientific">Brassica cretica</name>
    <name type="common">Mustard</name>
    <dbReference type="NCBI Taxonomy" id="69181"/>
    <lineage>
        <taxon>Eukaryota</taxon>
        <taxon>Viridiplantae</taxon>
        <taxon>Streptophyta</taxon>
        <taxon>Embryophyta</taxon>
        <taxon>Tracheophyta</taxon>
        <taxon>Spermatophyta</taxon>
        <taxon>Magnoliopsida</taxon>
        <taxon>eudicotyledons</taxon>
        <taxon>Gunneridae</taxon>
        <taxon>Pentapetalae</taxon>
        <taxon>rosids</taxon>
        <taxon>malvids</taxon>
        <taxon>Brassicales</taxon>
        <taxon>Brassicaceae</taxon>
        <taxon>Brassiceae</taxon>
        <taxon>Brassica</taxon>
    </lineage>
</organism>
<reference evidence="2" key="1">
    <citation type="submission" date="2019-12" db="EMBL/GenBank/DDBJ databases">
        <title>Genome sequencing and annotation of Brassica cretica.</title>
        <authorList>
            <person name="Studholme D.J."/>
            <person name="Sarris P.F."/>
        </authorList>
    </citation>
    <scope>NUCLEOTIDE SEQUENCE</scope>
    <source>
        <strain evidence="2">PFS-102/07</strain>
        <tissue evidence="2">Leaf</tissue>
    </source>
</reference>
<evidence type="ECO:0000256" key="1">
    <source>
        <dbReference type="SAM" id="MobiDB-lite"/>
    </source>
</evidence>
<feature type="compositionally biased region" description="Basic and acidic residues" evidence="1">
    <location>
        <begin position="7"/>
        <end position="31"/>
    </location>
</feature>
<name>A0A8S9GQM6_BRACR</name>
<gene>
    <name evidence="2" type="ORF">F2Q70_00021819</name>
</gene>
<feature type="region of interest" description="Disordered" evidence="1">
    <location>
        <begin position="1"/>
        <end position="35"/>
    </location>
</feature>
<comment type="caution">
    <text evidence="2">The sequence shown here is derived from an EMBL/GenBank/DDBJ whole genome shotgun (WGS) entry which is preliminary data.</text>
</comment>
<protein>
    <submittedName>
        <fullName evidence="2">Uncharacterized protein</fullName>
    </submittedName>
</protein>
<proteinExistence type="predicted"/>
<sequence length="66" mass="7810">MVKRRATRDASSDESCNEMREHRGKERRNEISKLWSRPRAMKESIEVSHQKLDLENQDEQGLLTVI</sequence>